<dbReference type="InterPro" id="IPR010721">
    <property type="entry name" value="UstE-like"/>
</dbReference>
<dbReference type="Gene3D" id="1.20.120.1630">
    <property type="match status" value="1"/>
</dbReference>
<dbReference type="Pfam" id="PF06966">
    <property type="entry name" value="DUF1295"/>
    <property type="match status" value="1"/>
</dbReference>
<proteinExistence type="predicted"/>
<dbReference type="PANTHER" id="PTHR32251:SF23">
    <property type="entry name" value="3-OXO-5-ALPHA-STEROID 4-DEHYDROGENASE (DUF1295)"/>
    <property type="match status" value="1"/>
</dbReference>
<reference evidence="2" key="2">
    <citation type="submission" date="2020-08" db="EMBL/GenBank/DDBJ databases">
        <title>Plant Genome Project.</title>
        <authorList>
            <person name="Zhang R.-G."/>
        </authorList>
    </citation>
    <scope>NUCLEOTIDE SEQUENCE</scope>
    <source>
        <strain evidence="2">Huo1</strain>
        <tissue evidence="2">Leaf</tissue>
    </source>
</reference>
<protein>
    <recommendedName>
        <fullName evidence="4">Steroid 5-alpha reductase C-terminal domain-containing protein</fullName>
    </recommendedName>
</protein>
<keyword evidence="3" id="KW-1185">Reference proteome</keyword>
<feature type="transmembrane region" description="Helical" evidence="1">
    <location>
        <begin position="54"/>
        <end position="77"/>
    </location>
</feature>
<keyword evidence="1" id="KW-1133">Transmembrane helix</keyword>
<dbReference type="OrthoDB" id="201504at2759"/>
<dbReference type="EMBL" id="PNBA02000006">
    <property type="protein sequence ID" value="KAG6419712.1"/>
    <property type="molecule type" value="Genomic_DNA"/>
</dbReference>
<feature type="transmembrane region" description="Helical" evidence="1">
    <location>
        <begin position="159"/>
        <end position="185"/>
    </location>
</feature>
<keyword evidence="1" id="KW-0812">Transmembrane</keyword>
<keyword evidence="1" id="KW-0472">Membrane</keyword>
<feature type="transmembrane region" description="Helical" evidence="1">
    <location>
        <begin position="12"/>
        <end position="34"/>
    </location>
</feature>
<dbReference type="AlphaFoldDB" id="A0A8X8ZWJ8"/>
<name>A0A8X8ZWJ8_SALSN</name>
<dbReference type="PROSITE" id="PS50244">
    <property type="entry name" value="S5A_REDUCTASE"/>
    <property type="match status" value="1"/>
</dbReference>
<dbReference type="Proteomes" id="UP000298416">
    <property type="component" value="Unassembled WGS sequence"/>
</dbReference>
<dbReference type="PANTHER" id="PTHR32251">
    <property type="entry name" value="3-OXO-5-ALPHA-STEROID 4-DEHYDROGENASE"/>
    <property type="match status" value="1"/>
</dbReference>
<evidence type="ECO:0000256" key="1">
    <source>
        <dbReference type="SAM" id="Phobius"/>
    </source>
</evidence>
<evidence type="ECO:0008006" key="4">
    <source>
        <dbReference type="Google" id="ProtNLM"/>
    </source>
</evidence>
<organism evidence="2">
    <name type="scientific">Salvia splendens</name>
    <name type="common">Scarlet sage</name>
    <dbReference type="NCBI Taxonomy" id="180675"/>
    <lineage>
        <taxon>Eukaryota</taxon>
        <taxon>Viridiplantae</taxon>
        <taxon>Streptophyta</taxon>
        <taxon>Embryophyta</taxon>
        <taxon>Tracheophyta</taxon>
        <taxon>Spermatophyta</taxon>
        <taxon>Magnoliopsida</taxon>
        <taxon>eudicotyledons</taxon>
        <taxon>Gunneridae</taxon>
        <taxon>Pentapetalae</taxon>
        <taxon>asterids</taxon>
        <taxon>lamiids</taxon>
        <taxon>Lamiales</taxon>
        <taxon>Lamiaceae</taxon>
        <taxon>Nepetoideae</taxon>
        <taxon>Mentheae</taxon>
        <taxon>Salviinae</taxon>
        <taxon>Salvia</taxon>
        <taxon>Salvia subgen. Calosphace</taxon>
        <taxon>core Calosphace</taxon>
    </lineage>
</organism>
<accession>A0A8X8ZWJ8</accession>
<evidence type="ECO:0000313" key="2">
    <source>
        <dbReference type="EMBL" id="KAG6419712.1"/>
    </source>
</evidence>
<feature type="transmembrane region" description="Helical" evidence="1">
    <location>
        <begin position="192"/>
        <end position="213"/>
    </location>
</feature>
<reference evidence="2" key="1">
    <citation type="submission" date="2018-01" db="EMBL/GenBank/DDBJ databases">
        <authorList>
            <person name="Mao J.F."/>
        </authorList>
    </citation>
    <scope>NUCLEOTIDE SEQUENCE</scope>
    <source>
        <strain evidence="2">Huo1</strain>
        <tissue evidence="2">Leaf</tissue>
    </source>
</reference>
<comment type="caution">
    <text evidence="2">The sequence shown here is derived from an EMBL/GenBank/DDBJ whole genome shotgun (WGS) entry which is preliminary data.</text>
</comment>
<sequence length="331" mass="38905">MANSTSNHSPAKNVVCTALAFLAPLPSIFFYHSFLRLYAGSADSLPPPWAAWCYHHPVLLANLLFFLNINVLFWALALLQSSNWLIDLYWTVIPVLALHYYRNHPAAEWEGRRSGLVVGLTWVWFVRMTHNYLRREKWQLGEREDWRINDMRKQYGTKFWWVSFFTVYVAQQAFLMAITMPFYVIHSNQKQLSFWDAVAAATCLAGVTIAYFADTQLYNFVGRNERLKKYGKALVPVLDEGLWRYSRHPNYFGEQLWWSGVGLFAWNLDYSWWFIGPLVNSVCLGIVTVLVEERMSKHDYRARAYKEYQETTSFWVPWFKTSLTGKQKKEI</sequence>
<gene>
    <name evidence="2" type="ORF">SASPL_116222</name>
</gene>
<evidence type="ECO:0000313" key="3">
    <source>
        <dbReference type="Proteomes" id="UP000298416"/>
    </source>
</evidence>
<dbReference type="GO" id="GO:0016020">
    <property type="term" value="C:membrane"/>
    <property type="evidence" value="ECO:0007669"/>
    <property type="project" value="TreeGrafter"/>
</dbReference>